<evidence type="ECO:0000256" key="2">
    <source>
        <dbReference type="ARBA" id="ARBA00022603"/>
    </source>
</evidence>
<evidence type="ECO:0000256" key="1">
    <source>
        <dbReference type="ARBA" id="ARBA00011900"/>
    </source>
</evidence>
<dbReference type="Gene3D" id="3.40.50.150">
    <property type="entry name" value="Vaccinia Virus protein VP39"/>
    <property type="match status" value="1"/>
</dbReference>
<dbReference type="EC" id="2.1.1.72" evidence="1"/>
<proteinExistence type="predicted"/>
<dbReference type="Proteomes" id="UP000642571">
    <property type="component" value="Unassembled WGS sequence"/>
</dbReference>
<dbReference type="SUPFAM" id="SSF53335">
    <property type="entry name" value="S-adenosyl-L-methionine-dependent methyltransferases"/>
    <property type="match status" value="1"/>
</dbReference>
<name>A0ABQ1QK57_9BACI</name>
<dbReference type="InterPro" id="IPR051537">
    <property type="entry name" value="DNA_Adenine_Mtase"/>
</dbReference>
<reference evidence="9" key="1">
    <citation type="journal article" date="2019" name="Int. J. Syst. Evol. Microbiol.">
        <title>The Global Catalogue of Microorganisms (GCM) 10K type strain sequencing project: providing services to taxonomists for standard genome sequencing and annotation.</title>
        <authorList>
            <consortium name="The Broad Institute Genomics Platform"/>
            <consortium name="The Broad Institute Genome Sequencing Center for Infectious Disease"/>
            <person name="Wu L."/>
            <person name="Ma J."/>
        </authorList>
    </citation>
    <scope>NUCLEOTIDE SEQUENCE [LARGE SCALE GENOMIC DNA]</scope>
    <source>
        <strain evidence="9">CGMCC 1.15353</strain>
    </source>
</reference>
<protein>
    <recommendedName>
        <fullName evidence="1">site-specific DNA-methyltransferase (adenine-specific)</fullName>
        <ecNumber evidence="1">2.1.1.72</ecNumber>
    </recommendedName>
</protein>
<dbReference type="PRINTS" id="PR00507">
    <property type="entry name" value="N12N6MTFRASE"/>
</dbReference>
<evidence type="ECO:0000256" key="3">
    <source>
        <dbReference type="ARBA" id="ARBA00022679"/>
    </source>
</evidence>
<dbReference type="Pfam" id="PF02384">
    <property type="entry name" value="N6_Mtase"/>
    <property type="match status" value="1"/>
</dbReference>
<evidence type="ECO:0000256" key="6">
    <source>
        <dbReference type="ARBA" id="ARBA00047942"/>
    </source>
</evidence>
<keyword evidence="5" id="KW-0680">Restriction system</keyword>
<gene>
    <name evidence="8" type="ORF">GCM10011389_40580</name>
</gene>
<keyword evidence="3" id="KW-0808">Transferase</keyword>
<evidence type="ECO:0000256" key="5">
    <source>
        <dbReference type="ARBA" id="ARBA00022747"/>
    </source>
</evidence>
<accession>A0ABQ1QK57</accession>
<keyword evidence="4" id="KW-0949">S-adenosyl-L-methionine</keyword>
<comment type="catalytic activity">
    <reaction evidence="6">
        <text>a 2'-deoxyadenosine in DNA + S-adenosyl-L-methionine = an N(6)-methyl-2'-deoxyadenosine in DNA + S-adenosyl-L-homocysteine + H(+)</text>
        <dbReference type="Rhea" id="RHEA:15197"/>
        <dbReference type="Rhea" id="RHEA-COMP:12418"/>
        <dbReference type="Rhea" id="RHEA-COMP:12419"/>
        <dbReference type="ChEBI" id="CHEBI:15378"/>
        <dbReference type="ChEBI" id="CHEBI:57856"/>
        <dbReference type="ChEBI" id="CHEBI:59789"/>
        <dbReference type="ChEBI" id="CHEBI:90615"/>
        <dbReference type="ChEBI" id="CHEBI:90616"/>
        <dbReference type="EC" id="2.1.1.72"/>
    </reaction>
</comment>
<evidence type="ECO:0000313" key="8">
    <source>
        <dbReference type="EMBL" id="GGD28859.1"/>
    </source>
</evidence>
<comment type="caution">
    <text evidence="8">The sequence shown here is derived from an EMBL/GenBank/DDBJ whole genome shotgun (WGS) entry which is preliminary data.</text>
</comment>
<dbReference type="EMBL" id="BMIN01000029">
    <property type="protein sequence ID" value="GGD28859.1"/>
    <property type="molecule type" value="Genomic_DNA"/>
</dbReference>
<dbReference type="RefSeq" id="WP_188656151.1">
    <property type="nucleotide sequence ID" value="NZ_BMIN01000029.1"/>
</dbReference>
<sequence length="463" mass="52188">MKEKMCVSPFEVAKHVRNTGLPVIQQEVKTGTRRADFIGYTVEENGSLIPQVVIEVKEAPSLDAQRQLMDYAEAFQTPYALLATPTGMIWFDTNTFLQTQKPSFQSQRAFMTEEQEIKNLFLELLNDLRGGTTSDQYWKIFIYGLTIRAYLHEQSRLEEWFSIKNKDDFNLLLTSALNHFTSGTSLSIIHLPEETILQMVLKLGNLPPTHSKYGLLIIDLIERKGVAGEYMSPAAIRELYTQLVKQLSLNSSSHALDMTAGYGGVALALMEQNLIKQLDAYELDNETSYYLKLLSYISDLNNLMVHPTDSLKAAYNQRYDLVVLDPPLAKVKGSTLEYPSLELAKNRGQLFAAELFIERGLSLLKPGGHLIVLVPEGFMFSSATSAQTTRDFIKQESIIEGIISLPSHTLKPYTSVKMNTLILRKKSSSNEVGEEVFLAKCEKIEQFTEVGEAFGEWRRGAKE</sequence>
<keyword evidence="9" id="KW-1185">Reference proteome</keyword>
<evidence type="ECO:0000259" key="7">
    <source>
        <dbReference type="Pfam" id="PF02384"/>
    </source>
</evidence>
<organism evidence="8 9">
    <name type="scientific">Pontibacillus salipaludis</name>
    <dbReference type="NCBI Taxonomy" id="1697394"/>
    <lineage>
        <taxon>Bacteria</taxon>
        <taxon>Bacillati</taxon>
        <taxon>Bacillota</taxon>
        <taxon>Bacilli</taxon>
        <taxon>Bacillales</taxon>
        <taxon>Bacillaceae</taxon>
        <taxon>Pontibacillus</taxon>
    </lineage>
</organism>
<dbReference type="InterPro" id="IPR029063">
    <property type="entry name" value="SAM-dependent_MTases_sf"/>
</dbReference>
<keyword evidence="2" id="KW-0489">Methyltransferase</keyword>
<evidence type="ECO:0000256" key="4">
    <source>
        <dbReference type="ARBA" id="ARBA00022691"/>
    </source>
</evidence>
<evidence type="ECO:0000313" key="9">
    <source>
        <dbReference type="Proteomes" id="UP000642571"/>
    </source>
</evidence>
<feature type="domain" description="DNA methylase adenine-specific" evidence="7">
    <location>
        <begin position="223"/>
        <end position="437"/>
    </location>
</feature>
<dbReference type="PANTHER" id="PTHR42933:SF1">
    <property type="entry name" value="SITE-SPECIFIC DNA-METHYLTRANSFERASE (ADENINE-SPECIFIC)"/>
    <property type="match status" value="1"/>
</dbReference>
<dbReference type="PANTHER" id="PTHR42933">
    <property type="entry name" value="SLR6095 PROTEIN"/>
    <property type="match status" value="1"/>
</dbReference>
<dbReference type="InterPro" id="IPR003356">
    <property type="entry name" value="DNA_methylase_A-5"/>
</dbReference>